<protein>
    <submittedName>
        <fullName evidence="2">Uncharacterized protein</fullName>
    </submittedName>
</protein>
<evidence type="ECO:0000313" key="3">
    <source>
        <dbReference type="Proteomes" id="UP001206925"/>
    </source>
</evidence>
<comment type="caution">
    <text evidence="2">The sequence shown here is derived from an EMBL/GenBank/DDBJ whole genome shotgun (WGS) entry which is preliminary data.</text>
</comment>
<dbReference type="Proteomes" id="UP001206925">
    <property type="component" value="Unassembled WGS sequence"/>
</dbReference>
<proteinExistence type="predicted"/>
<keyword evidence="1" id="KW-0812">Transmembrane</keyword>
<evidence type="ECO:0000313" key="2">
    <source>
        <dbReference type="EMBL" id="KAI7746001.1"/>
    </source>
</evidence>
<dbReference type="PANTHER" id="PTHR10693:SF20">
    <property type="entry name" value="AT27578P"/>
    <property type="match status" value="1"/>
</dbReference>
<dbReference type="PANTHER" id="PTHR10693">
    <property type="entry name" value="RAS GTPASE-ACTIVATING PROTEIN-BINDING PROTEIN"/>
    <property type="match status" value="1"/>
</dbReference>
<dbReference type="GO" id="GO:0003729">
    <property type="term" value="F:mRNA binding"/>
    <property type="evidence" value="ECO:0007669"/>
    <property type="project" value="TreeGrafter"/>
</dbReference>
<dbReference type="GO" id="GO:0005829">
    <property type="term" value="C:cytosol"/>
    <property type="evidence" value="ECO:0007669"/>
    <property type="project" value="TreeGrafter"/>
</dbReference>
<evidence type="ECO:0000256" key="1">
    <source>
        <dbReference type="SAM" id="Phobius"/>
    </source>
</evidence>
<organism evidence="2 3">
    <name type="scientific">Ambrosia artemisiifolia</name>
    <name type="common">Common ragweed</name>
    <dbReference type="NCBI Taxonomy" id="4212"/>
    <lineage>
        <taxon>Eukaryota</taxon>
        <taxon>Viridiplantae</taxon>
        <taxon>Streptophyta</taxon>
        <taxon>Embryophyta</taxon>
        <taxon>Tracheophyta</taxon>
        <taxon>Spermatophyta</taxon>
        <taxon>Magnoliopsida</taxon>
        <taxon>eudicotyledons</taxon>
        <taxon>Gunneridae</taxon>
        <taxon>Pentapetalae</taxon>
        <taxon>asterids</taxon>
        <taxon>campanulids</taxon>
        <taxon>Asterales</taxon>
        <taxon>Asteraceae</taxon>
        <taxon>Asteroideae</taxon>
        <taxon>Heliantheae alliance</taxon>
        <taxon>Heliantheae</taxon>
        <taxon>Ambrosia</taxon>
    </lineage>
</organism>
<keyword evidence="1" id="KW-1133">Transmembrane helix</keyword>
<keyword evidence="3" id="KW-1185">Reference proteome</keyword>
<dbReference type="GO" id="GO:1990904">
    <property type="term" value="C:ribonucleoprotein complex"/>
    <property type="evidence" value="ECO:0007669"/>
    <property type="project" value="TreeGrafter"/>
</dbReference>
<reference evidence="2" key="1">
    <citation type="submission" date="2022-06" db="EMBL/GenBank/DDBJ databases">
        <title>Uncovering the hologenomic basis of an extraordinary plant invasion.</title>
        <authorList>
            <person name="Bieker V.C."/>
            <person name="Martin M.D."/>
            <person name="Gilbert T."/>
            <person name="Hodgins K."/>
            <person name="Battlay P."/>
            <person name="Petersen B."/>
            <person name="Wilson J."/>
        </authorList>
    </citation>
    <scope>NUCLEOTIDE SEQUENCE</scope>
    <source>
        <strain evidence="2">AA19_3_7</strain>
        <tissue evidence="2">Leaf</tissue>
    </source>
</reference>
<name>A0AAD5CT20_AMBAR</name>
<accession>A0AAD5CT20</accession>
<dbReference type="InterPro" id="IPR039539">
    <property type="entry name" value="Ras_GTPase_bind_prot"/>
</dbReference>
<dbReference type="AlphaFoldDB" id="A0AAD5CT20"/>
<dbReference type="EMBL" id="JAMZMK010007064">
    <property type="protein sequence ID" value="KAI7746001.1"/>
    <property type="molecule type" value="Genomic_DNA"/>
</dbReference>
<feature type="transmembrane region" description="Helical" evidence="1">
    <location>
        <begin position="126"/>
        <end position="144"/>
    </location>
</feature>
<keyword evidence="1" id="KW-0472">Membrane</keyword>
<sequence length="149" mass="17112">MFSYHLWYFQVLFVYPPDKQLPSRSKDLFSFCFPGGLESIYINGLPTNAKPAFLEEELKNFRPIKPNGIQVRSNRNTYQLIILEFEVLDAVEKVIELSLPNKPKFSFGVADIEANRKRSHAKAMSLFLSSFVVFVCISIGYTKIPWPGL</sequence>
<gene>
    <name evidence="2" type="ORF">M8C21_006652</name>
</gene>